<dbReference type="EMBL" id="KQ086130">
    <property type="protein sequence ID" value="KLO07594.1"/>
    <property type="molecule type" value="Genomic_DNA"/>
</dbReference>
<dbReference type="InParanoid" id="A0A0H2R6X1"/>
<evidence type="ECO:0000313" key="3">
    <source>
        <dbReference type="Proteomes" id="UP000053477"/>
    </source>
</evidence>
<accession>A0A0H2R6X1</accession>
<protein>
    <submittedName>
        <fullName evidence="2">Uncharacterized protein</fullName>
    </submittedName>
</protein>
<evidence type="ECO:0000313" key="2">
    <source>
        <dbReference type="EMBL" id="KLO07594.1"/>
    </source>
</evidence>
<name>A0A0H2R6X1_9AGAM</name>
<sequence length="175" mass="20020">MTKAKQNLARSQQLSQRDRDTTSGCSRADFQIQIGNISRTSFGTSSYEIQRKVLTLVSDLLIPLGYFFDFLGVLHLEITQSENRDADITSIFCKVMYSRRGQKSSLKSFMPVSVKLERTVSRVLMPHRDNDVSSGKRRRRETRCSSSNAEPFSDKWEIEALERYIEPNMLGVIGQ</sequence>
<dbReference type="Proteomes" id="UP000053477">
    <property type="component" value="Unassembled WGS sequence"/>
</dbReference>
<keyword evidence="3" id="KW-1185">Reference proteome</keyword>
<organism evidence="2 3">
    <name type="scientific">Schizopora paradoxa</name>
    <dbReference type="NCBI Taxonomy" id="27342"/>
    <lineage>
        <taxon>Eukaryota</taxon>
        <taxon>Fungi</taxon>
        <taxon>Dikarya</taxon>
        <taxon>Basidiomycota</taxon>
        <taxon>Agaricomycotina</taxon>
        <taxon>Agaricomycetes</taxon>
        <taxon>Hymenochaetales</taxon>
        <taxon>Schizoporaceae</taxon>
        <taxon>Schizopora</taxon>
    </lineage>
</organism>
<gene>
    <name evidence="2" type="ORF">SCHPADRAFT_932322</name>
</gene>
<proteinExistence type="predicted"/>
<feature type="region of interest" description="Disordered" evidence="1">
    <location>
        <begin position="127"/>
        <end position="149"/>
    </location>
</feature>
<dbReference type="AlphaFoldDB" id="A0A0H2R6X1"/>
<reference evidence="2 3" key="1">
    <citation type="submission" date="2015-04" db="EMBL/GenBank/DDBJ databases">
        <title>Complete genome sequence of Schizopora paradoxa KUC8140, a cosmopolitan wood degrader in East Asia.</title>
        <authorList>
            <consortium name="DOE Joint Genome Institute"/>
            <person name="Min B."/>
            <person name="Park H."/>
            <person name="Jang Y."/>
            <person name="Kim J.-J."/>
            <person name="Kim K.H."/>
            <person name="Pangilinan J."/>
            <person name="Lipzen A."/>
            <person name="Riley R."/>
            <person name="Grigoriev I.V."/>
            <person name="Spatafora J.W."/>
            <person name="Choi I.-G."/>
        </authorList>
    </citation>
    <scope>NUCLEOTIDE SEQUENCE [LARGE SCALE GENOMIC DNA]</scope>
    <source>
        <strain evidence="2 3">KUC8140</strain>
    </source>
</reference>
<evidence type="ECO:0000256" key="1">
    <source>
        <dbReference type="SAM" id="MobiDB-lite"/>
    </source>
</evidence>
<feature type="region of interest" description="Disordered" evidence="1">
    <location>
        <begin position="1"/>
        <end position="23"/>
    </location>
</feature>
<feature type="compositionally biased region" description="Polar residues" evidence="1">
    <location>
        <begin position="1"/>
        <end position="15"/>
    </location>
</feature>